<dbReference type="OrthoDB" id="8052050at2759"/>
<comment type="caution">
    <text evidence="1">The sequence shown here is derived from an EMBL/GenBank/DDBJ whole genome shotgun (WGS) entry which is preliminary data.</text>
</comment>
<dbReference type="AlphaFoldDB" id="A0A8J2JMK9"/>
<reference evidence="1" key="1">
    <citation type="submission" date="2021-06" db="EMBL/GenBank/DDBJ databases">
        <authorList>
            <person name="Hodson N. C."/>
            <person name="Mongue J. A."/>
            <person name="Jaron S. K."/>
        </authorList>
    </citation>
    <scope>NUCLEOTIDE SEQUENCE</scope>
</reference>
<gene>
    <name evidence="1" type="ORF">AFUS01_LOCUS12374</name>
</gene>
<dbReference type="Proteomes" id="UP000708208">
    <property type="component" value="Unassembled WGS sequence"/>
</dbReference>
<dbReference type="EMBL" id="CAJVCH010097499">
    <property type="protein sequence ID" value="CAG7723277.1"/>
    <property type="molecule type" value="Genomic_DNA"/>
</dbReference>
<sequence length="235" mass="26687">MILRLVDIYEEIAMRMPGECIFIIGDMNARVGEFNNNILTPLQNALLKECRKSSDLKVNTRGKGVTEKFLEHDLILLNGRSLSDYPAAMTYISPQGSSVIDLCWSNTVGSTHVHNFNVLDIPSSPHLPICLYLVDITKTKVGLNVDDLNEAITFSVKHAATQCNMQKQVKSLPPGSRTRPWYDHECRKSRQKVIQSLKDLRRSLYTSQAHLRFTNARKEHSNLIQACSRQPNMYL</sequence>
<name>A0A8J2JMK9_9HEXA</name>
<evidence type="ECO:0000313" key="1">
    <source>
        <dbReference type="EMBL" id="CAG7723277.1"/>
    </source>
</evidence>
<accession>A0A8J2JMK9</accession>
<protein>
    <recommendedName>
        <fullName evidence="3">Endonuclease/exonuclease/phosphatase domain-containing protein</fullName>
    </recommendedName>
</protein>
<evidence type="ECO:0008006" key="3">
    <source>
        <dbReference type="Google" id="ProtNLM"/>
    </source>
</evidence>
<keyword evidence="2" id="KW-1185">Reference proteome</keyword>
<evidence type="ECO:0000313" key="2">
    <source>
        <dbReference type="Proteomes" id="UP000708208"/>
    </source>
</evidence>
<organism evidence="1 2">
    <name type="scientific">Allacma fusca</name>
    <dbReference type="NCBI Taxonomy" id="39272"/>
    <lineage>
        <taxon>Eukaryota</taxon>
        <taxon>Metazoa</taxon>
        <taxon>Ecdysozoa</taxon>
        <taxon>Arthropoda</taxon>
        <taxon>Hexapoda</taxon>
        <taxon>Collembola</taxon>
        <taxon>Symphypleona</taxon>
        <taxon>Sminthuridae</taxon>
        <taxon>Allacma</taxon>
    </lineage>
</organism>
<proteinExistence type="predicted"/>